<accession>A0ABR8LKB3</accession>
<sequence length="273" mass="32272">MVITDSFVLINYPKTGSTFARAVLKEVHELQLADRSFTRKITDALHVTSKPFFEELMLPNIKVKHVKRPKDQHGCFCQIPHKYRDKKVTTIIRNPYSRFMSAYTYKWWQKFPPLKAELLEKNFPNFPDLSLDEYVDLMQMAMIHGRLEGKNIEGVGDQTVQFIQMFFKQPEKTLSSLSREYINSEKPFDDIADIHFIQQEDLNNQLANLLTAHGYAKKYSDYAKSKERMNVTEMSEDREKIWTPKALNYIEKNERMIFRIYERAGIHYSKPQL</sequence>
<keyword evidence="2" id="KW-1185">Reference proteome</keyword>
<gene>
    <name evidence="1" type="ORF">HHX48_12885</name>
</gene>
<evidence type="ECO:0000313" key="1">
    <source>
        <dbReference type="EMBL" id="MBD3586636.1"/>
    </source>
</evidence>
<dbReference type="SUPFAM" id="SSF52540">
    <property type="entry name" value="P-loop containing nucleoside triphosphate hydrolases"/>
    <property type="match status" value="1"/>
</dbReference>
<dbReference type="InterPro" id="IPR027417">
    <property type="entry name" value="P-loop_NTPase"/>
</dbReference>
<evidence type="ECO:0000313" key="2">
    <source>
        <dbReference type="Proteomes" id="UP000624419"/>
    </source>
</evidence>
<dbReference type="RefSeq" id="WP_191025744.1">
    <property type="nucleotide sequence ID" value="NZ_JABBXD010000007.1"/>
</dbReference>
<name>A0ABR8LKB3_9ALTE</name>
<reference evidence="1 2" key="1">
    <citation type="submission" date="2020-04" db="EMBL/GenBank/DDBJ databases">
        <title>Salinimonas sp. HHU 13199.</title>
        <authorList>
            <person name="Cui X."/>
            <person name="Zhang D."/>
        </authorList>
    </citation>
    <scope>NUCLEOTIDE SEQUENCE [LARGE SCALE GENOMIC DNA]</scope>
    <source>
        <strain evidence="1 2">HHU 13199</strain>
    </source>
</reference>
<dbReference type="Gene3D" id="3.40.50.300">
    <property type="entry name" value="P-loop containing nucleotide triphosphate hydrolases"/>
    <property type="match status" value="1"/>
</dbReference>
<proteinExistence type="predicted"/>
<dbReference type="EMBL" id="JABBXD010000007">
    <property type="protein sequence ID" value="MBD3586636.1"/>
    <property type="molecule type" value="Genomic_DNA"/>
</dbReference>
<comment type="caution">
    <text evidence="1">The sequence shown here is derived from an EMBL/GenBank/DDBJ whole genome shotgun (WGS) entry which is preliminary data.</text>
</comment>
<protein>
    <recommendedName>
        <fullName evidence="3">Sulfotransferase domain-containing protein</fullName>
    </recommendedName>
</protein>
<evidence type="ECO:0008006" key="3">
    <source>
        <dbReference type="Google" id="ProtNLM"/>
    </source>
</evidence>
<organism evidence="1 2">
    <name type="scientific">Salinimonas profundi</name>
    <dbReference type="NCBI Taxonomy" id="2729140"/>
    <lineage>
        <taxon>Bacteria</taxon>
        <taxon>Pseudomonadati</taxon>
        <taxon>Pseudomonadota</taxon>
        <taxon>Gammaproteobacteria</taxon>
        <taxon>Alteromonadales</taxon>
        <taxon>Alteromonadaceae</taxon>
        <taxon>Alteromonas/Salinimonas group</taxon>
        <taxon>Salinimonas</taxon>
    </lineage>
</organism>
<dbReference type="Proteomes" id="UP000624419">
    <property type="component" value="Unassembled WGS sequence"/>
</dbReference>